<evidence type="ECO:0000256" key="1">
    <source>
        <dbReference type="SAM" id="Coils"/>
    </source>
</evidence>
<dbReference type="RefSeq" id="WP_046357023.1">
    <property type="nucleotide sequence ID" value="NZ_AUXW01000160.1"/>
</dbReference>
<dbReference type="Proteomes" id="UP000033434">
    <property type="component" value="Unassembled WGS sequence"/>
</dbReference>
<feature type="chain" id="PRO_5002499638" description="M23ase beta-sheet core domain-containing protein" evidence="2">
    <location>
        <begin position="23"/>
        <end position="381"/>
    </location>
</feature>
<organism evidence="4 5">
    <name type="scientific">Pseudoalteromonas luteoviolacea S4054</name>
    <dbReference type="NCBI Taxonomy" id="1129367"/>
    <lineage>
        <taxon>Bacteria</taxon>
        <taxon>Pseudomonadati</taxon>
        <taxon>Pseudomonadota</taxon>
        <taxon>Gammaproteobacteria</taxon>
        <taxon>Alteromonadales</taxon>
        <taxon>Pseudoalteromonadaceae</taxon>
        <taxon>Pseudoalteromonas</taxon>
    </lineage>
</organism>
<dbReference type="SUPFAM" id="SSF51261">
    <property type="entry name" value="Duplicated hybrid motif"/>
    <property type="match status" value="1"/>
</dbReference>
<dbReference type="CDD" id="cd12797">
    <property type="entry name" value="M23_peptidase"/>
    <property type="match status" value="1"/>
</dbReference>
<dbReference type="EMBL" id="AUXW01000160">
    <property type="protein sequence ID" value="KKE82651.1"/>
    <property type="molecule type" value="Genomic_DNA"/>
</dbReference>
<comment type="caution">
    <text evidence="4">The sequence shown here is derived from an EMBL/GenBank/DDBJ whole genome shotgun (WGS) entry which is preliminary data.</text>
</comment>
<evidence type="ECO:0000259" key="3">
    <source>
        <dbReference type="Pfam" id="PF01551"/>
    </source>
</evidence>
<feature type="signal peptide" evidence="2">
    <location>
        <begin position="1"/>
        <end position="22"/>
    </location>
</feature>
<keyword evidence="2" id="KW-0732">Signal</keyword>
<dbReference type="GO" id="GO:0004222">
    <property type="term" value="F:metalloendopeptidase activity"/>
    <property type="evidence" value="ECO:0007669"/>
    <property type="project" value="TreeGrafter"/>
</dbReference>
<dbReference type="Gene3D" id="6.10.250.3150">
    <property type="match status" value="1"/>
</dbReference>
<proteinExistence type="predicted"/>
<accession>A0A0F6A9X5</accession>
<feature type="domain" description="M23ase beta-sheet core" evidence="3">
    <location>
        <begin position="281"/>
        <end position="374"/>
    </location>
</feature>
<sequence length="381" mass="42611">MVRGKLASLVFVISLFSAHAEANESQTKADLAAVQAELKKSQAAYKKQQASFSALKQRLQSFELEIARSAKALTLTQQGISENKQQQYALEQEGTQLNRRKHKLQKLLAAQLKSAYVTGSHDYSKMLLNQQKTAALERTISYYDYFNKARIQQLEDLKMVFVKLEENQQALVKSQQQLIALLEQQQIRQNDLQLAQKQRQTHLGKLNDKLLKTQSAIAYLEENETTLKTTLEALAEVQSPSEEVFIAKLDGLQRLKGKLAWPLKGKIKKQFGQRKHVGMNWKGVMIAGKTGTEVNSVAPGHVVYADWLNGFGWVIVLDHGKGFMSLYGHAQTLLKDVGDHVNPGDAIALVGQSGGQQNPGLYFEIRHKGSAVNPVKWCRSS</sequence>
<evidence type="ECO:0000313" key="4">
    <source>
        <dbReference type="EMBL" id="KKE82651.1"/>
    </source>
</evidence>
<evidence type="ECO:0000256" key="2">
    <source>
        <dbReference type="SAM" id="SignalP"/>
    </source>
</evidence>
<evidence type="ECO:0000313" key="5">
    <source>
        <dbReference type="Proteomes" id="UP000033434"/>
    </source>
</evidence>
<dbReference type="AlphaFoldDB" id="A0A0F6A9X5"/>
<feature type="coiled-coil region" evidence="1">
    <location>
        <begin position="31"/>
        <end position="65"/>
    </location>
</feature>
<dbReference type="Gene3D" id="2.70.70.10">
    <property type="entry name" value="Glucose Permease (Domain IIA)"/>
    <property type="match status" value="1"/>
</dbReference>
<name>A0A0F6A9X5_9GAMM</name>
<dbReference type="PATRIC" id="fig|1129367.4.peg.3529"/>
<keyword evidence="1" id="KW-0175">Coiled coil</keyword>
<dbReference type="Pfam" id="PF01551">
    <property type="entry name" value="Peptidase_M23"/>
    <property type="match status" value="1"/>
</dbReference>
<gene>
    <name evidence="4" type="ORF">N479_17730</name>
</gene>
<dbReference type="FunFam" id="2.70.70.10:FF:000003">
    <property type="entry name" value="Murein hydrolase activator EnvC"/>
    <property type="match status" value="1"/>
</dbReference>
<dbReference type="InterPro" id="IPR050570">
    <property type="entry name" value="Cell_wall_metabolism_enzyme"/>
</dbReference>
<dbReference type="InterPro" id="IPR016047">
    <property type="entry name" value="M23ase_b-sheet_dom"/>
</dbReference>
<reference evidence="4 5" key="1">
    <citation type="journal article" date="2015" name="BMC Genomics">
        <title>Genome mining reveals unlocked bioactive potential of marine Gram-negative bacteria.</title>
        <authorList>
            <person name="Machado H."/>
            <person name="Sonnenschein E.C."/>
            <person name="Melchiorsen J."/>
            <person name="Gram L."/>
        </authorList>
    </citation>
    <scope>NUCLEOTIDE SEQUENCE [LARGE SCALE GENOMIC DNA]</scope>
    <source>
        <strain evidence="4 5">S4054</strain>
    </source>
</reference>
<dbReference type="PANTHER" id="PTHR21666">
    <property type="entry name" value="PEPTIDASE-RELATED"/>
    <property type="match status" value="1"/>
</dbReference>
<dbReference type="InterPro" id="IPR011055">
    <property type="entry name" value="Dup_hybrid_motif"/>
</dbReference>
<protein>
    <recommendedName>
        <fullName evidence="3">M23ase beta-sheet core domain-containing protein</fullName>
    </recommendedName>
</protein>
<dbReference type="PANTHER" id="PTHR21666:SF270">
    <property type="entry name" value="MUREIN HYDROLASE ACTIVATOR ENVC"/>
    <property type="match status" value="1"/>
</dbReference>